<proteinExistence type="predicted"/>
<protein>
    <submittedName>
        <fullName evidence="3">Uncharacterized protein</fullName>
    </submittedName>
</protein>
<sequence length="242" mass="26230">MDVVPAEPATMLPPRMPAVDPRIYLATPAILPSPPIIATVATARYSGPVHFSQHIISDHQWQALATALTAYHFPSLPPGMLFPEHHWMDYPEALTEEIQHILLLQLTTVPVPQIAQPAPVIAQAAVQPPTTLPWPPPIAAQRGNPETFGSFEESPETGVQSSASTAYSPNGCGTSHVSFHIPTAYSHVTAIHSPDVRHNNYHNTHHITAAYGLDVVLGAAPRTDTMQRFKPRLPSEATSLPN</sequence>
<organism evidence="2 3">
    <name type="scientific">Romanomermis culicivorax</name>
    <name type="common">Nematode worm</name>
    <dbReference type="NCBI Taxonomy" id="13658"/>
    <lineage>
        <taxon>Eukaryota</taxon>
        <taxon>Metazoa</taxon>
        <taxon>Ecdysozoa</taxon>
        <taxon>Nematoda</taxon>
        <taxon>Enoplea</taxon>
        <taxon>Dorylaimia</taxon>
        <taxon>Mermithida</taxon>
        <taxon>Mermithoidea</taxon>
        <taxon>Mermithidae</taxon>
        <taxon>Romanomermis</taxon>
    </lineage>
</organism>
<feature type="region of interest" description="Disordered" evidence="1">
    <location>
        <begin position="145"/>
        <end position="167"/>
    </location>
</feature>
<evidence type="ECO:0000313" key="3">
    <source>
        <dbReference type="WBParaSite" id="nRc.2.0.1.t16721-RA"/>
    </source>
</evidence>
<reference evidence="3" key="1">
    <citation type="submission" date="2022-11" db="UniProtKB">
        <authorList>
            <consortium name="WormBaseParasite"/>
        </authorList>
    </citation>
    <scope>IDENTIFICATION</scope>
</reference>
<dbReference type="Proteomes" id="UP000887565">
    <property type="component" value="Unplaced"/>
</dbReference>
<evidence type="ECO:0000256" key="1">
    <source>
        <dbReference type="SAM" id="MobiDB-lite"/>
    </source>
</evidence>
<feature type="compositionally biased region" description="Polar residues" evidence="1">
    <location>
        <begin position="157"/>
        <end position="167"/>
    </location>
</feature>
<accession>A0A915ISC7</accession>
<keyword evidence="2" id="KW-1185">Reference proteome</keyword>
<dbReference type="WBParaSite" id="nRc.2.0.1.t16721-RA">
    <property type="protein sequence ID" value="nRc.2.0.1.t16721-RA"/>
    <property type="gene ID" value="nRc.2.0.1.g16721"/>
</dbReference>
<name>A0A915ISC7_ROMCU</name>
<dbReference type="AlphaFoldDB" id="A0A915ISC7"/>
<evidence type="ECO:0000313" key="2">
    <source>
        <dbReference type="Proteomes" id="UP000887565"/>
    </source>
</evidence>